<dbReference type="Pfam" id="PF13715">
    <property type="entry name" value="CarbopepD_reg_2"/>
    <property type="match status" value="1"/>
</dbReference>
<dbReference type="InterPro" id="IPR023997">
    <property type="entry name" value="TonB-dep_OMP_SusC/RagA_CS"/>
</dbReference>
<dbReference type="PROSITE" id="PS52016">
    <property type="entry name" value="TONB_DEPENDENT_REC_3"/>
    <property type="match status" value="1"/>
</dbReference>
<comment type="caution">
    <text evidence="5">The sequence shown here is derived from an EMBL/GenBank/DDBJ whole genome shotgun (WGS) entry which is preliminary data.</text>
</comment>
<dbReference type="RefSeq" id="WP_379996588.1">
    <property type="nucleotide sequence ID" value="NZ_JBHSGN010000072.1"/>
</dbReference>
<dbReference type="InterPro" id="IPR008969">
    <property type="entry name" value="CarboxyPept-like_regulatory"/>
</dbReference>
<dbReference type="Proteomes" id="UP001596023">
    <property type="component" value="Unassembled WGS sequence"/>
</dbReference>
<comment type="similarity">
    <text evidence="2">Belongs to the TonB-dependent receptor family.</text>
</comment>
<organism evidence="5 6">
    <name type="scientific">Dysgonomonas termitidis</name>
    <dbReference type="NCBI Taxonomy" id="1516126"/>
    <lineage>
        <taxon>Bacteria</taxon>
        <taxon>Pseudomonadati</taxon>
        <taxon>Bacteroidota</taxon>
        <taxon>Bacteroidia</taxon>
        <taxon>Bacteroidales</taxon>
        <taxon>Dysgonomonadaceae</taxon>
        <taxon>Dysgonomonas</taxon>
    </lineage>
</organism>
<keyword evidence="2" id="KW-0812">Transmembrane</keyword>
<keyword evidence="2" id="KW-1134">Transmembrane beta strand</keyword>
<keyword evidence="1 3" id="KW-0732">Signal</keyword>
<sequence length="1070" mass="120586">MSKKKHALNWKSRKWKIGLCLVSFAMLSSVMGTNNTYAKSSEALLQTNVFQQEKKSVTGIVVDATGEPVIGATIKEKGTQNGTITGVNGDFTLEVNTNAVLEISYLGFVTQSVSVANTNNIKVEMKEDTQSLDEIIVTGFGLSQKKATLTGAISTIGSKDIERSSASTVSGALVGKIPGLNTRQTDGRPGGSTQISIRNMGNPLYVIDGIQSDGGQFNNINFNDIESISVLKDASASIYGVRAANGVVVVTTKRGRRNTKNTVSVNGYYGWQSNFKFAEPADAKTYVTKYVQSETMLISQGRMREDQRRYTREEYGKWMAGTEPGYQSFNWQDYIWGSAPQSYVDMNVSGGSEKSNYYVSVGHLNQDATVRNYGGFKRTNAQMNLDVQVTDKLKIGAGFNGRLESRVNPGVPGGDDYWLPRFAVLRNIPTVGPYANGNPNYPQVTSDDKQVNFAILSYDKSGKMTEDWRVMQVNANAEYEIIKGLKAKALVSYYYANKLFNNHEYTYDLFRYDKQTDEYLVDYTMNTPYRERVHEEVTEMTSNVQLAYEKKFGQHSLDAVAGLETIKRKNPHTRVVSTPIANNMENIYLNEIKEFTESLDQPQARMGWVGRVNYNFAEKYLVELSGRYDGSWKFPPNDRWGFFPSASVGWRISEEDFWKESKISGFFDYLKIRGSYGLVGNDDTPNYSAFDYMSGYNFDRGGAVLDGQYIKGSEARGLPVKTLSWLEAKILDVGFDAGFLNNRLRAEVSYFSRIQTGIPERRWDVVIPSEAGFDVPYENLNSNAHKGVDGMISWRDNVNDFAYNVGVNATYARFYDWERYDDRRGNSWDKYRNSIVKRYGYLNWGLEAIGQFQSWEEIAGYPIDNDRQGNRTVMPGDVKYKDMNGDGVINGMDERPIGYRQDATPVFNYGINLGAAWKGFDFAVDFSGSLFSTYFQQWEQARAFQNNGNSPQFLLEDSWSLSDIWDAKSPLIPGKYPMALKDRNGDNTYWGSTFWKKNVKYLKLRNLEFGYTFPKSLVSKVNISSLRLYVAGSNLFALSNVQGIDPEQQDDNGLGYPTMRVINIGVNLKF</sequence>
<name>A0ABV9KWB3_9BACT</name>
<reference evidence="6" key="1">
    <citation type="journal article" date="2019" name="Int. J. Syst. Evol. Microbiol.">
        <title>The Global Catalogue of Microorganisms (GCM) 10K type strain sequencing project: providing services to taxonomists for standard genome sequencing and annotation.</title>
        <authorList>
            <consortium name="The Broad Institute Genomics Platform"/>
            <consortium name="The Broad Institute Genome Sequencing Center for Infectious Disease"/>
            <person name="Wu L."/>
            <person name="Ma J."/>
        </authorList>
    </citation>
    <scope>NUCLEOTIDE SEQUENCE [LARGE SCALE GENOMIC DNA]</scope>
    <source>
        <strain evidence="6">CCUG 66188</strain>
    </source>
</reference>
<dbReference type="NCBIfam" id="TIGR04057">
    <property type="entry name" value="SusC_RagA_signa"/>
    <property type="match status" value="1"/>
</dbReference>
<keyword evidence="2" id="KW-0813">Transport</keyword>
<evidence type="ECO:0000256" key="3">
    <source>
        <dbReference type="SAM" id="SignalP"/>
    </source>
</evidence>
<dbReference type="InterPro" id="IPR037066">
    <property type="entry name" value="Plug_dom_sf"/>
</dbReference>
<keyword evidence="6" id="KW-1185">Reference proteome</keyword>
<dbReference type="SUPFAM" id="SSF49464">
    <property type="entry name" value="Carboxypeptidase regulatory domain-like"/>
    <property type="match status" value="1"/>
</dbReference>
<dbReference type="EMBL" id="JBHSGN010000072">
    <property type="protein sequence ID" value="MFC4674360.1"/>
    <property type="molecule type" value="Genomic_DNA"/>
</dbReference>
<feature type="chain" id="PRO_5046752789" evidence="3">
    <location>
        <begin position="33"/>
        <end position="1070"/>
    </location>
</feature>
<keyword evidence="2" id="KW-0998">Cell outer membrane</keyword>
<keyword evidence="2" id="KW-0472">Membrane</keyword>
<evidence type="ECO:0000313" key="6">
    <source>
        <dbReference type="Proteomes" id="UP001596023"/>
    </source>
</evidence>
<proteinExistence type="inferred from homology"/>
<evidence type="ECO:0000259" key="4">
    <source>
        <dbReference type="Pfam" id="PF07715"/>
    </source>
</evidence>
<dbReference type="SUPFAM" id="SSF56935">
    <property type="entry name" value="Porins"/>
    <property type="match status" value="1"/>
</dbReference>
<evidence type="ECO:0000313" key="5">
    <source>
        <dbReference type="EMBL" id="MFC4674360.1"/>
    </source>
</evidence>
<dbReference type="InterPro" id="IPR023996">
    <property type="entry name" value="TonB-dep_OMP_SusC/RagA"/>
</dbReference>
<dbReference type="Pfam" id="PF07715">
    <property type="entry name" value="Plug"/>
    <property type="match status" value="1"/>
</dbReference>
<gene>
    <name evidence="5" type="ORF">ACFO6W_11695</name>
</gene>
<comment type="subcellular location">
    <subcellularLocation>
        <location evidence="2">Cell outer membrane</location>
        <topology evidence="2">Multi-pass membrane protein</topology>
    </subcellularLocation>
</comment>
<dbReference type="InterPro" id="IPR012910">
    <property type="entry name" value="Plug_dom"/>
</dbReference>
<dbReference type="PANTHER" id="PTHR30069:SF29">
    <property type="entry name" value="HEMOGLOBIN AND HEMOGLOBIN-HAPTOGLOBIN-BINDING PROTEIN 1-RELATED"/>
    <property type="match status" value="1"/>
</dbReference>
<dbReference type="PANTHER" id="PTHR30069">
    <property type="entry name" value="TONB-DEPENDENT OUTER MEMBRANE RECEPTOR"/>
    <property type="match status" value="1"/>
</dbReference>
<feature type="domain" description="TonB-dependent receptor plug" evidence="4">
    <location>
        <begin position="146"/>
        <end position="247"/>
    </location>
</feature>
<evidence type="ECO:0000256" key="1">
    <source>
        <dbReference type="ARBA" id="ARBA00022729"/>
    </source>
</evidence>
<dbReference type="Gene3D" id="2.60.40.1120">
    <property type="entry name" value="Carboxypeptidase-like, regulatory domain"/>
    <property type="match status" value="1"/>
</dbReference>
<feature type="signal peptide" evidence="3">
    <location>
        <begin position="1"/>
        <end position="32"/>
    </location>
</feature>
<dbReference type="Gene3D" id="2.170.130.10">
    <property type="entry name" value="TonB-dependent receptor, plug domain"/>
    <property type="match status" value="1"/>
</dbReference>
<dbReference type="InterPro" id="IPR039426">
    <property type="entry name" value="TonB-dep_rcpt-like"/>
</dbReference>
<protein>
    <submittedName>
        <fullName evidence="5">SusC/RagA family TonB-linked outer membrane protein</fullName>
    </submittedName>
</protein>
<dbReference type="NCBIfam" id="TIGR04056">
    <property type="entry name" value="OMP_RagA_SusC"/>
    <property type="match status" value="1"/>
</dbReference>
<evidence type="ECO:0000256" key="2">
    <source>
        <dbReference type="PROSITE-ProRule" id="PRU01360"/>
    </source>
</evidence>
<accession>A0ABV9KWB3</accession>